<gene>
    <name evidence="4" type="ORF">PARMNEM_LOCUS17796</name>
</gene>
<dbReference type="FunFam" id="3.30.420.10:FF:000063">
    <property type="entry name" value="Retrovirus-related Pol polyprotein from transposon 297-like Protein"/>
    <property type="match status" value="1"/>
</dbReference>
<dbReference type="PROSITE" id="PS50994">
    <property type="entry name" value="INTEGRASE"/>
    <property type="match status" value="1"/>
</dbReference>
<dbReference type="InterPro" id="IPR041588">
    <property type="entry name" value="Integrase_H2C2"/>
</dbReference>
<dbReference type="SUPFAM" id="SSF53098">
    <property type="entry name" value="Ribonuclease H-like"/>
    <property type="match status" value="1"/>
</dbReference>
<reference evidence="4 5" key="1">
    <citation type="submission" date="2023-11" db="EMBL/GenBank/DDBJ databases">
        <authorList>
            <person name="Hedman E."/>
            <person name="Englund M."/>
            <person name="Stromberg M."/>
            <person name="Nyberg Akerstrom W."/>
            <person name="Nylinder S."/>
            <person name="Jareborg N."/>
            <person name="Kallberg Y."/>
            <person name="Kronander E."/>
        </authorList>
    </citation>
    <scope>NUCLEOTIDE SEQUENCE [LARGE SCALE GENOMIC DNA]</scope>
</reference>
<keyword evidence="5" id="KW-1185">Reference proteome</keyword>
<dbReference type="GO" id="GO:0003676">
    <property type="term" value="F:nucleic acid binding"/>
    <property type="evidence" value="ECO:0007669"/>
    <property type="project" value="InterPro"/>
</dbReference>
<dbReference type="PANTHER" id="PTHR37984">
    <property type="entry name" value="PROTEIN CBG26694"/>
    <property type="match status" value="1"/>
</dbReference>
<evidence type="ECO:0000256" key="2">
    <source>
        <dbReference type="SAM" id="MobiDB-lite"/>
    </source>
</evidence>
<dbReference type="GO" id="GO:0015074">
    <property type="term" value="P:DNA integration"/>
    <property type="evidence" value="ECO:0007669"/>
    <property type="project" value="InterPro"/>
</dbReference>
<proteinExistence type="predicted"/>
<evidence type="ECO:0000313" key="5">
    <source>
        <dbReference type="Proteomes" id="UP001314205"/>
    </source>
</evidence>
<name>A0AAV1LXB6_9NEOP</name>
<feature type="compositionally biased region" description="Polar residues" evidence="2">
    <location>
        <begin position="313"/>
        <end position="331"/>
    </location>
</feature>
<dbReference type="InterPro" id="IPR036397">
    <property type="entry name" value="RNaseH_sf"/>
</dbReference>
<feature type="domain" description="Integrase catalytic" evidence="3">
    <location>
        <begin position="45"/>
        <end position="198"/>
    </location>
</feature>
<dbReference type="EMBL" id="CAVLGL010000104">
    <property type="protein sequence ID" value="CAK1598852.1"/>
    <property type="molecule type" value="Genomic_DNA"/>
</dbReference>
<feature type="region of interest" description="Disordered" evidence="2">
    <location>
        <begin position="308"/>
        <end position="331"/>
    </location>
</feature>
<dbReference type="InterPro" id="IPR001584">
    <property type="entry name" value="Integrase_cat-core"/>
</dbReference>
<dbReference type="InterPro" id="IPR012337">
    <property type="entry name" value="RNaseH-like_sf"/>
</dbReference>
<dbReference type="GO" id="GO:0003964">
    <property type="term" value="F:RNA-directed DNA polymerase activity"/>
    <property type="evidence" value="ECO:0007669"/>
    <property type="project" value="UniProtKB-EC"/>
</dbReference>
<evidence type="ECO:0000256" key="1">
    <source>
        <dbReference type="ARBA" id="ARBA00012493"/>
    </source>
</evidence>
<dbReference type="AlphaFoldDB" id="A0AAV1LXB6"/>
<sequence length="331" mass="38503">MKSRLRTKVWWPKCDKDAENICKACKGCILVSAPSAPNPLKRRDLPSEPWVDIAIDLMGPLPSGDYILVVVDYYTRYKEVKTCRTITSSEIIEMLKEIFSRLGNPVSLTSDNGRQFSSEDFKSFCAERNIRLYNTIPYWPQKNGEVERQNRDILKRLKISQVEKKNWKEALQEYMVMYNSTPHTVTGKTPAELFFRRQFRDKLPMLQDMTHLSEDLEMRDRDKELKEKGKEYADRKREATNCELEVGDKVYVKNMTKQNKLSLNYQPETHTVEANKGGDVILRNDETGQQIRRNVVHLKRVEGQWKVLDDENNASGTQTNDNGDVNQSQLE</sequence>
<evidence type="ECO:0000313" key="4">
    <source>
        <dbReference type="EMBL" id="CAK1598852.1"/>
    </source>
</evidence>
<evidence type="ECO:0000259" key="3">
    <source>
        <dbReference type="PROSITE" id="PS50994"/>
    </source>
</evidence>
<dbReference type="EC" id="2.7.7.49" evidence="1"/>
<dbReference type="Proteomes" id="UP001314205">
    <property type="component" value="Unassembled WGS sequence"/>
</dbReference>
<comment type="caution">
    <text evidence="4">The sequence shown here is derived from an EMBL/GenBank/DDBJ whole genome shotgun (WGS) entry which is preliminary data.</text>
</comment>
<dbReference type="Pfam" id="PF17921">
    <property type="entry name" value="Integrase_H2C2"/>
    <property type="match status" value="1"/>
</dbReference>
<protein>
    <recommendedName>
        <fullName evidence="1">RNA-directed DNA polymerase</fullName>
        <ecNumber evidence="1">2.7.7.49</ecNumber>
    </recommendedName>
</protein>
<dbReference type="Pfam" id="PF00665">
    <property type="entry name" value="rve"/>
    <property type="match status" value="1"/>
</dbReference>
<dbReference type="Gene3D" id="3.30.420.10">
    <property type="entry name" value="Ribonuclease H-like superfamily/Ribonuclease H"/>
    <property type="match status" value="1"/>
</dbReference>
<dbReference type="PANTHER" id="PTHR37984:SF11">
    <property type="entry name" value="INTEGRASE CATALYTIC DOMAIN-CONTAINING PROTEIN"/>
    <property type="match status" value="1"/>
</dbReference>
<accession>A0AAV1LXB6</accession>
<organism evidence="4 5">
    <name type="scientific">Parnassius mnemosyne</name>
    <name type="common">clouded apollo</name>
    <dbReference type="NCBI Taxonomy" id="213953"/>
    <lineage>
        <taxon>Eukaryota</taxon>
        <taxon>Metazoa</taxon>
        <taxon>Ecdysozoa</taxon>
        <taxon>Arthropoda</taxon>
        <taxon>Hexapoda</taxon>
        <taxon>Insecta</taxon>
        <taxon>Pterygota</taxon>
        <taxon>Neoptera</taxon>
        <taxon>Endopterygota</taxon>
        <taxon>Lepidoptera</taxon>
        <taxon>Glossata</taxon>
        <taxon>Ditrysia</taxon>
        <taxon>Papilionoidea</taxon>
        <taxon>Papilionidae</taxon>
        <taxon>Parnassiinae</taxon>
        <taxon>Parnassini</taxon>
        <taxon>Parnassius</taxon>
        <taxon>Driopa</taxon>
    </lineage>
</organism>
<dbReference type="InterPro" id="IPR050951">
    <property type="entry name" value="Retrovirus_Pol_polyprotein"/>
</dbReference>